<keyword evidence="13" id="KW-1185">Reference proteome</keyword>
<dbReference type="PANTHER" id="PTHR10805:SF0">
    <property type="entry name" value="COATOMER SUBUNIT EPSILON"/>
    <property type="match status" value="1"/>
</dbReference>
<proteinExistence type="inferred from homology"/>
<reference evidence="12 13" key="1">
    <citation type="journal article" date="2020" name="G3 (Bethesda)">
        <title>Improved Reference Genome for Cyclotella cryptica CCMP332, a Model for Cell Wall Morphogenesis, Salinity Adaptation, and Lipid Production in Diatoms (Bacillariophyta).</title>
        <authorList>
            <person name="Roberts W.R."/>
            <person name="Downey K.M."/>
            <person name="Ruck E.C."/>
            <person name="Traller J.C."/>
            <person name="Alverson A.J."/>
        </authorList>
    </citation>
    <scope>NUCLEOTIDE SEQUENCE [LARGE SCALE GENOMIC DNA]</scope>
    <source>
        <strain evidence="12 13">CCMP332</strain>
    </source>
</reference>
<dbReference type="AlphaFoldDB" id="A0ABD3Q6G2"/>
<keyword evidence="5 11" id="KW-0963">Cytoplasm</keyword>
<evidence type="ECO:0000256" key="4">
    <source>
        <dbReference type="ARBA" id="ARBA00022448"/>
    </source>
</evidence>
<keyword evidence="8 11" id="KW-0333">Golgi apparatus</keyword>
<comment type="similarity">
    <text evidence="3 11">Belongs to the COPE family.</text>
</comment>
<keyword evidence="6 11" id="KW-0931">ER-Golgi transport</keyword>
<dbReference type="GO" id="GO:0006890">
    <property type="term" value="P:retrograde vesicle-mediated transport, Golgi to endoplasmic reticulum"/>
    <property type="evidence" value="ECO:0007669"/>
    <property type="project" value="UniProtKB-UniRule"/>
</dbReference>
<dbReference type="InterPro" id="IPR011990">
    <property type="entry name" value="TPR-like_helical_dom_sf"/>
</dbReference>
<keyword evidence="4 11" id="KW-0813">Transport</keyword>
<evidence type="ECO:0000256" key="11">
    <source>
        <dbReference type="PIRNR" id="PIRNR016478"/>
    </source>
</evidence>
<dbReference type="GO" id="GO:0005198">
    <property type="term" value="F:structural molecule activity"/>
    <property type="evidence" value="ECO:0007669"/>
    <property type="project" value="UniProtKB-UniRule"/>
</dbReference>
<sequence length="304" mass="32996">MAEPDELYTLRAQYWLGHYTLALDEGRQAARRPMPPHLKTEREEMMLRSQLALGHYDLVVAEGGGSGKPPALQALALHAKFLSDPSPDSRSAIIDSLKVLLASPESASNTTLQLTACHIFLGANLIREALQCVHMGLTMEHLAMCIQIYIKIDRLDLANDALNLLKQADEDSVLAQLGSAQLAIAHGRSRSDDAVHILSGLSEQYGPSVMLLNSLAVANMVSGKYEAAEGNLKEALGEEAGGAKDADTLVNLVVCAQHLGKKSAEIEQYLNMLKAGHRGHPFVEGLEQVEGAFERESHKYQLQA</sequence>
<evidence type="ECO:0000256" key="1">
    <source>
        <dbReference type="ARBA" id="ARBA00004255"/>
    </source>
</evidence>
<evidence type="ECO:0000256" key="5">
    <source>
        <dbReference type="ARBA" id="ARBA00022490"/>
    </source>
</evidence>
<name>A0ABD3Q6G2_9STRA</name>
<organism evidence="12 13">
    <name type="scientific">Cyclotella cryptica</name>
    <dbReference type="NCBI Taxonomy" id="29204"/>
    <lineage>
        <taxon>Eukaryota</taxon>
        <taxon>Sar</taxon>
        <taxon>Stramenopiles</taxon>
        <taxon>Ochrophyta</taxon>
        <taxon>Bacillariophyta</taxon>
        <taxon>Coscinodiscophyceae</taxon>
        <taxon>Thalassiosirophycidae</taxon>
        <taxon>Stephanodiscales</taxon>
        <taxon>Stephanodiscaceae</taxon>
        <taxon>Cyclotella</taxon>
    </lineage>
</organism>
<gene>
    <name evidence="12" type="ORF">HJC23_009272</name>
</gene>
<evidence type="ECO:0000256" key="3">
    <source>
        <dbReference type="ARBA" id="ARBA00008827"/>
    </source>
</evidence>
<protein>
    <recommendedName>
        <fullName evidence="11">Coatomer subunit epsilon</fullName>
    </recommendedName>
</protein>
<dbReference type="SUPFAM" id="SSF48452">
    <property type="entry name" value="TPR-like"/>
    <property type="match status" value="1"/>
</dbReference>
<evidence type="ECO:0000256" key="7">
    <source>
        <dbReference type="ARBA" id="ARBA00022927"/>
    </source>
</evidence>
<comment type="caution">
    <text evidence="12">The sequence shown here is derived from an EMBL/GenBank/DDBJ whole genome shotgun (WGS) entry which is preliminary data.</text>
</comment>
<dbReference type="Proteomes" id="UP001516023">
    <property type="component" value="Unassembled WGS sequence"/>
</dbReference>
<dbReference type="GO" id="GO:0000139">
    <property type="term" value="C:Golgi membrane"/>
    <property type="evidence" value="ECO:0007669"/>
    <property type="project" value="UniProtKB-SubCell"/>
</dbReference>
<dbReference type="PANTHER" id="PTHR10805">
    <property type="entry name" value="COATOMER SUBUNIT EPSILON"/>
    <property type="match status" value="1"/>
</dbReference>
<evidence type="ECO:0000256" key="2">
    <source>
        <dbReference type="ARBA" id="ARBA00004347"/>
    </source>
</evidence>
<comment type="function">
    <text evidence="11">The coatomer is a cytosolic protein complex that binds to dilysine motifs and reversibly associates with Golgi non-clathrin-coated vesicles, which further mediate biosynthetic protein transport from the ER, via the Golgi up to the trans Golgi network. The coatomer complex is required for budding from Golgi membranes, and is essential for the retrograde Golgi-to-ER transport of dilysine-tagged proteins.</text>
</comment>
<accession>A0ABD3Q6G2</accession>
<evidence type="ECO:0000256" key="6">
    <source>
        <dbReference type="ARBA" id="ARBA00022892"/>
    </source>
</evidence>
<comment type="subcellular location">
    <subcellularLocation>
        <location evidence="2">Cytoplasmic vesicle</location>
        <location evidence="2">COPI-coated vesicle membrane</location>
        <topology evidence="2">Peripheral membrane protein</topology>
        <orientation evidence="2">Cytoplasmic side</orientation>
    </subcellularLocation>
    <subcellularLocation>
        <location evidence="1">Golgi apparatus membrane</location>
        <topology evidence="1">Peripheral membrane protein</topology>
        <orientation evidence="1">Cytoplasmic side</orientation>
    </subcellularLocation>
</comment>
<evidence type="ECO:0000313" key="13">
    <source>
        <dbReference type="Proteomes" id="UP001516023"/>
    </source>
</evidence>
<dbReference type="Pfam" id="PF04733">
    <property type="entry name" value="Coatomer_E"/>
    <property type="match status" value="1"/>
</dbReference>
<keyword evidence="10 11" id="KW-0968">Cytoplasmic vesicle</keyword>
<dbReference type="InterPro" id="IPR006822">
    <property type="entry name" value="Coatomer_esu"/>
</dbReference>
<keyword evidence="7 11" id="KW-0653">Protein transport</keyword>
<dbReference type="GO" id="GO:0030663">
    <property type="term" value="C:COPI-coated vesicle membrane"/>
    <property type="evidence" value="ECO:0007669"/>
    <property type="project" value="UniProtKB-SubCell"/>
</dbReference>
<dbReference type="Gene3D" id="1.25.40.10">
    <property type="entry name" value="Tetratricopeptide repeat domain"/>
    <property type="match status" value="1"/>
</dbReference>
<keyword evidence="9 11" id="KW-0472">Membrane</keyword>
<evidence type="ECO:0000256" key="8">
    <source>
        <dbReference type="ARBA" id="ARBA00023034"/>
    </source>
</evidence>
<dbReference type="GO" id="GO:0015031">
    <property type="term" value="P:protein transport"/>
    <property type="evidence" value="ECO:0007669"/>
    <property type="project" value="UniProtKB-UniRule"/>
</dbReference>
<dbReference type="PIRSF" id="PIRSF016478">
    <property type="entry name" value="Coatomer_esu"/>
    <property type="match status" value="1"/>
</dbReference>
<dbReference type="EMBL" id="JABMIG020000070">
    <property type="protein sequence ID" value="KAL3795559.1"/>
    <property type="molecule type" value="Genomic_DNA"/>
</dbReference>
<evidence type="ECO:0000313" key="12">
    <source>
        <dbReference type="EMBL" id="KAL3795559.1"/>
    </source>
</evidence>
<evidence type="ECO:0000256" key="9">
    <source>
        <dbReference type="ARBA" id="ARBA00023136"/>
    </source>
</evidence>
<evidence type="ECO:0000256" key="10">
    <source>
        <dbReference type="ARBA" id="ARBA00023329"/>
    </source>
</evidence>